<dbReference type="InterPro" id="IPR002347">
    <property type="entry name" value="SDR_fam"/>
</dbReference>
<dbReference type="Gene3D" id="3.40.50.720">
    <property type="entry name" value="NAD(P)-binding Rossmann-like Domain"/>
    <property type="match status" value="1"/>
</dbReference>
<dbReference type="PANTHER" id="PTHR43669">
    <property type="entry name" value="5-KETO-D-GLUCONATE 5-REDUCTASE"/>
    <property type="match status" value="1"/>
</dbReference>
<comment type="similarity">
    <text evidence="1 4">Belongs to the short-chain dehydrogenases/reductases (SDR) family.</text>
</comment>
<dbReference type="InterPro" id="IPR036291">
    <property type="entry name" value="NAD(P)-bd_dom_sf"/>
</dbReference>
<evidence type="ECO:0000313" key="5">
    <source>
        <dbReference type="EMBL" id="PWN28450.1"/>
    </source>
</evidence>
<evidence type="ECO:0000256" key="1">
    <source>
        <dbReference type="ARBA" id="ARBA00006484"/>
    </source>
</evidence>
<dbReference type="Proteomes" id="UP000245884">
    <property type="component" value="Unassembled WGS sequence"/>
</dbReference>
<accession>A0A316UT44</accession>
<dbReference type="PROSITE" id="PS00061">
    <property type="entry name" value="ADH_SHORT"/>
    <property type="match status" value="1"/>
</dbReference>
<dbReference type="EMBL" id="KZ819665">
    <property type="protein sequence ID" value="PWN28450.1"/>
    <property type="molecule type" value="Genomic_DNA"/>
</dbReference>
<dbReference type="SUPFAM" id="SSF51735">
    <property type="entry name" value="NAD(P)-binding Rossmann-fold domains"/>
    <property type="match status" value="1"/>
</dbReference>
<dbReference type="PRINTS" id="PR00080">
    <property type="entry name" value="SDRFAMILY"/>
</dbReference>
<evidence type="ECO:0000256" key="4">
    <source>
        <dbReference type="RuleBase" id="RU000363"/>
    </source>
</evidence>
<dbReference type="FunFam" id="3.40.50.720:FF:000084">
    <property type="entry name" value="Short-chain dehydrogenase reductase"/>
    <property type="match status" value="1"/>
</dbReference>
<keyword evidence="3" id="KW-0560">Oxidoreductase</keyword>
<evidence type="ECO:0000256" key="3">
    <source>
        <dbReference type="ARBA" id="ARBA00023002"/>
    </source>
</evidence>
<proteinExistence type="inferred from homology"/>
<keyword evidence="2" id="KW-0521">NADP</keyword>
<dbReference type="Pfam" id="PF00106">
    <property type="entry name" value="adh_short"/>
    <property type="match status" value="1"/>
</dbReference>
<reference evidence="5 6" key="1">
    <citation type="journal article" date="2018" name="Mol. Biol. Evol.">
        <title>Broad Genomic Sampling Reveals a Smut Pathogenic Ancestry of the Fungal Clade Ustilaginomycotina.</title>
        <authorList>
            <person name="Kijpornyongpan T."/>
            <person name="Mondo S.J."/>
            <person name="Barry K."/>
            <person name="Sandor L."/>
            <person name="Lee J."/>
            <person name="Lipzen A."/>
            <person name="Pangilinan J."/>
            <person name="LaButti K."/>
            <person name="Hainaut M."/>
            <person name="Henrissat B."/>
            <person name="Grigoriev I.V."/>
            <person name="Spatafora J.W."/>
            <person name="Aime M.C."/>
        </authorList>
    </citation>
    <scope>NUCLEOTIDE SEQUENCE [LARGE SCALE GENOMIC DNA]</scope>
    <source>
        <strain evidence="5 6">MCA 5214</strain>
    </source>
</reference>
<dbReference type="AlphaFoldDB" id="A0A316UT44"/>
<evidence type="ECO:0000256" key="2">
    <source>
        <dbReference type="ARBA" id="ARBA00022857"/>
    </source>
</evidence>
<dbReference type="InterPro" id="IPR020904">
    <property type="entry name" value="Sc_DH/Rdtase_CS"/>
</dbReference>
<sequence>MADPKMTSSGAATTYSYPPQGKTAIVTGGSSGIGKSSAKHLALAGWNVVITGRREERLKAAGIEIQDAVQDSGKDRKVKVAYIVGDVTKEQDVVNLFDDVLSANGQIDLVFCNAGVSPPSVPIDELPLDQWKAAVDTNLTASFLCAREAFRKMKKSGKGGRIIINGSISAHVPRPDSCAYTASKHGLTGLTKSLALDGRAFNISLSQLDIGNAASDMTARMTSGPGVKQADGSMRHEAVMDREFAAREVVSIAELPLEVSKLWVVIQATGMPSMVGRG</sequence>
<dbReference type="GO" id="GO:0016491">
    <property type="term" value="F:oxidoreductase activity"/>
    <property type="evidence" value="ECO:0007669"/>
    <property type="project" value="UniProtKB-KW"/>
</dbReference>
<evidence type="ECO:0000313" key="6">
    <source>
        <dbReference type="Proteomes" id="UP000245884"/>
    </source>
</evidence>
<gene>
    <name evidence="5" type="ORF">BDZ90DRAFT_231433</name>
</gene>
<dbReference type="STRING" id="1569628.A0A316UT44"/>
<dbReference type="GeneID" id="37027686"/>
<dbReference type="OrthoDB" id="1933717at2759"/>
<keyword evidence="6" id="KW-1185">Reference proteome</keyword>
<organism evidence="5 6">
    <name type="scientific">Jaminaea rosea</name>
    <dbReference type="NCBI Taxonomy" id="1569628"/>
    <lineage>
        <taxon>Eukaryota</taxon>
        <taxon>Fungi</taxon>
        <taxon>Dikarya</taxon>
        <taxon>Basidiomycota</taxon>
        <taxon>Ustilaginomycotina</taxon>
        <taxon>Exobasidiomycetes</taxon>
        <taxon>Microstromatales</taxon>
        <taxon>Microstromatales incertae sedis</taxon>
        <taxon>Jaminaea</taxon>
    </lineage>
</organism>
<protein>
    <submittedName>
        <fullName evidence="5">Short-chain dehydrogenase/reductase SDR</fullName>
    </submittedName>
</protein>
<dbReference type="PANTHER" id="PTHR43669:SF3">
    <property type="entry name" value="ALCOHOL DEHYDROGENASE, PUTATIVE (AFU_ORTHOLOGUE AFUA_3G03445)-RELATED"/>
    <property type="match status" value="1"/>
</dbReference>
<dbReference type="PRINTS" id="PR00081">
    <property type="entry name" value="GDHRDH"/>
</dbReference>
<dbReference type="RefSeq" id="XP_025363062.1">
    <property type="nucleotide sequence ID" value="XM_025505863.1"/>
</dbReference>
<dbReference type="CDD" id="cd05233">
    <property type="entry name" value="SDR_c"/>
    <property type="match status" value="1"/>
</dbReference>
<name>A0A316UT44_9BASI</name>